<keyword evidence="2" id="KW-1185">Reference proteome</keyword>
<gene>
    <name evidence="1" type="ORF">GM676_18995</name>
</gene>
<dbReference type="OrthoDB" id="7842083at2"/>
<dbReference type="Pfam" id="PF22014">
    <property type="entry name" value="DUF6932"/>
    <property type="match status" value="1"/>
</dbReference>
<sequence>MTDGHMWLDGSFVENIEAKAKRPPNDIDLVTFAVIPAGSLAEKDELRKRVPEVFDPDEAKRRFRCDAHFVDLAEPLSMILKNTCYWYGLFSHQRDSNRWKGMLQVPLLSDDSVAGVILRQAEQSLGG</sequence>
<protein>
    <submittedName>
        <fullName evidence="1">Uncharacterized protein</fullName>
    </submittedName>
</protein>
<organism evidence="1 2">
    <name type="scientific">Duganella radicis</name>
    <dbReference type="NCBI Taxonomy" id="551988"/>
    <lineage>
        <taxon>Bacteria</taxon>
        <taxon>Pseudomonadati</taxon>
        <taxon>Pseudomonadota</taxon>
        <taxon>Betaproteobacteria</taxon>
        <taxon>Burkholderiales</taxon>
        <taxon>Oxalobacteraceae</taxon>
        <taxon>Telluria group</taxon>
        <taxon>Duganella</taxon>
    </lineage>
</organism>
<dbReference type="AlphaFoldDB" id="A0A6L6PL29"/>
<proteinExistence type="predicted"/>
<dbReference type="EMBL" id="WNKY01000022">
    <property type="protein sequence ID" value="MTV39653.1"/>
    <property type="molecule type" value="Genomic_DNA"/>
</dbReference>
<name>A0A6L6PL29_9BURK</name>
<accession>A0A6L6PL29</accession>
<dbReference type="Proteomes" id="UP000475582">
    <property type="component" value="Unassembled WGS sequence"/>
</dbReference>
<evidence type="ECO:0000313" key="1">
    <source>
        <dbReference type="EMBL" id="MTV39653.1"/>
    </source>
</evidence>
<comment type="caution">
    <text evidence="1">The sequence shown here is derived from an EMBL/GenBank/DDBJ whole genome shotgun (WGS) entry which is preliminary data.</text>
</comment>
<dbReference type="InterPro" id="IPR053860">
    <property type="entry name" value="DUF6932"/>
</dbReference>
<evidence type="ECO:0000313" key="2">
    <source>
        <dbReference type="Proteomes" id="UP000475582"/>
    </source>
</evidence>
<reference evidence="1 2" key="1">
    <citation type="submission" date="2019-11" db="EMBL/GenBank/DDBJ databases">
        <title>Type strains purchased from KCTC, JCM and DSMZ.</title>
        <authorList>
            <person name="Lu H."/>
        </authorList>
    </citation>
    <scope>NUCLEOTIDE SEQUENCE [LARGE SCALE GENOMIC DNA]</scope>
    <source>
        <strain evidence="1 2">KCTC 22382</strain>
    </source>
</reference>